<gene>
    <name evidence="1" type="ORF">ACOLOM_LOCUS3989</name>
</gene>
<name>A0ACA9LH85_9GLOM</name>
<evidence type="ECO:0000313" key="1">
    <source>
        <dbReference type="EMBL" id="CAG8528928.1"/>
    </source>
</evidence>
<sequence>MENQSRVNLENKECVSEQTSPVTAISPQTVFRRSLSTISTDSLANHPLQNIDEEEIESLSSSQRSRRSPSSSSTSSMSSLQPKISPSHLVAGDSLGGLILAKLREMNDEFSDIVRLLIAKRATLLLPASVITPSENVDRLLLQDHVIVTQPTDEDIKVLSLNGLMGFIQKDTFKAIGLISSEKDIMASITESQRNRKSIFETFSKPADFSHKSLPIKILCKNADMLLHGMTIQTIVIESPVIAKEIAERIVIKTENGKDVEGAELSESLLKEIHSFIENFQKKPPQDEDSSNKEIQRLYENVRHHFESQLKVSEELAEASEDEIDESMNVVEKLLCTSLYEHLFCPKWSDDDLQDENLGSQIAALNILELNLSKLGVNIDPHHQERVNLAVQVAGVELQSLEQKKAPFEKLDSIIRCHKVIVEALEKRSLSVVKPNVNTDNEEKSNSSNLNTHVKSKSTVTSPTSPASIPLPDSPTTPNGTSVSTPSEEKHDPNADVILPLLIFIAVKSNPKKLLAVITFLENVDYEALGLSPNKVLSEPMSAGGTKVTLERNVSRVGQEIVGVADSGIKAITGVMDTSYKMIGRVFGYNESANTSNPSTFAAEKTKENLTAHQDHHLTKTKINDIVMNSEIPTEIIVRELAEFNSGKFNTENGTDGDITNKNMQIDESKSL</sequence>
<keyword evidence="2" id="KW-1185">Reference proteome</keyword>
<protein>
    <submittedName>
        <fullName evidence="1">16153_t:CDS:1</fullName>
    </submittedName>
</protein>
<accession>A0ACA9LH85</accession>
<organism evidence="1 2">
    <name type="scientific">Acaulospora colombiana</name>
    <dbReference type="NCBI Taxonomy" id="27376"/>
    <lineage>
        <taxon>Eukaryota</taxon>
        <taxon>Fungi</taxon>
        <taxon>Fungi incertae sedis</taxon>
        <taxon>Mucoromycota</taxon>
        <taxon>Glomeromycotina</taxon>
        <taxon>Glomeromycetes</taxon>
        <taxon>Diversisporales</taxon>
        <taxon>Acaulosporaceae</taxon>
        <taxon>Acaulospora</taxon>
    </lineage>
</organism>
<evidence type="ECO:0000313" key="2">
    <source>
        <dbReference type="Proteomes" id="UP000789525"/>
    </source>
</evidence>
<dbReference type="Proteomes" id="UP000789525">
    <property type="component" value="Unassembled WGS sequence"/>
</dbReference>
<proteinExistence type="predicted"/>
<reference evidence="1" key="1">
    <citation type="submission" date="2021-06" db="EMBL/GenBank/DDBJ databases">
        <authorList>
            <person name="Kallberg Y."/>
            <person name="Tangrot J."/>
            <person name="Rosling A."/>
        </authorList>
    </citation>
    <scope>NUCLEOTIDE SEQUENCE</scope>
    <source>
        <strain evidence="1">CL356</strain>
    </source>
</reference>
<dbReference type="EMBL" id="CAJVPT010006239">
    <property type="protein sequence ID" value="CAG8528928.1"/>
    <property type="molecule type" value="Genomic_DNA"/>
</dbReference>
<comment type="caution">
    <text evidence="1">The sequence shown here is derived from an EMBL/GenBank/DDBJ whole genome shotgun (WGS) entry which is preliminary data.</text>
</comment>